<sequence length="127" mass="14501">MENCLYVSKSFRYEKGKRGCCCHGMVAFEKGDQLHIVGAPVHLDHHGWYVPAQKNEEEPFPMGADFIDELYGTGVLRTSWDLSLALNYHQYKIDQSLEEKQEAAFIHHSHSYQSIESLLTGSVAREL</sequence>
<accession>A0A4Z0H1C8</accession>
<dbReference type="AlphaFoldDB" id="A0A4Z0H1C8"/>
<proteinExistence type="predicted"/>
<gene>
    <name evidence="1" type="ORF">E4663_01925</name>
</gene>
<reference evidence="1 2" key="1">
    <citation type="journal article" date="2003" name="Int. J. Syst. Evol. Microbiol.">
        <title>Halobacillus salinus sp. nov., isolated from a salt lake on the coast of the East Sea in Korea.</title>
        <authorList>
            <person name="Yoon J.H."/>
            <person name="Kang K.H."/>
            <person name="Park Y.H."/>
        </authorList>
    </citation>
    <scope>NUCLEOTIDE SEQUENCE [LARGE SCALE GENOMIC DNA]</scope>
    <source>
        <strain evidence="1 2">HSL-3</strain>
    </source>
</reference>
<evidence type="ECO:0000313" key="1">
    <source>
        <dbReference type="EMBL" id="TGB03789.1"/>
    </source>
</evidence>
<protein>
    <submittedName>
        <fullName evidence="1">Uncharacterized protein</fullName>
    </submittedName>
</protein>
<dbReference type="EMBL" id="SRJC01000001">
    <property type="protein sequence ID" value="TGB03789.1"/>
    <property type="molecule type" value="Genomic_DNA"/>
</dbReference>
<organism evidence="1 2">
    <name type="scientific">Halobacillus salinus</name>
    <dbReference type="NCBI Taxonomy" id="192814"/>
    <lineage>
        <taxon>Bacteria</taxon>
        <taxon>Bacillati</taxon>
        <taxon>Bacillota</taxon>
        <taxon>Bacilli</taxon>
        <taxon>Bacillales</taxon>
        <taxon>Bacillaceae</taxon>
        <taxon>Halobacillus</taxon>
    </lineage>
</organism>
<dbReference type="STRING" id="192814.GCA_900166575_00684"/>
<comment type="caution">
    <text evidence="1">The sequence shown here is derived from an EMBL/GenBank/DDBJ whole genome shotgun (WGS) entry which is preliminary data.</text>
</comment>
<keyword evidence="2" id="KW-1185">Reference proteome</keyword>
<dbReference type="RefSeq" id="WP_135326499.1">
    <property type="nucleotide sequence ID" value="NZ_SRJC01000001.1"/>
</dbReference>
<dbReference type="Proteomes" id="UP000297982">
    <property type="component" value="Unassembled WGS sequence"/>
</dbReference>
<name>A0A4Z0H1C8_9BACI</name>
<evidence type="ECO:0000313" key="2">
    <source>
        <dbReference type="Proteomes" id="UP000297982"/>
    </source>
</evidence>